<proteinExistence type="predicted"/>
<keyword evidence="1" id="KW-0812">Transmembrane</keyword>
<evidence type="ECO:0008006" key="4">
    <source>
        <dbReference type="Google" id="ProtNLM"/>
    </source>
</evidence>
<accession>A0A317DFW8</accession>
<feature type="transmembrane region" description="Helical" evidence="1">
    <location>
        <begin position="12"/>
        <end position="36"/>
    </location>
</feature>
<dbReference type="AlphaFoldDB" id="A0A317DFW8"/>
<evidence type="ECO:0000256" key="1">
    <source>
        <dbReference type="SAM" id="Phobius"/>
    </source>
</evidence>
<gene>
    <name evidence="2" type="ORF">DKT69_23385</name>
</gene>
<dbReference type="Pfam" id="PF13576">
    <property type="entry name" value="Pentapeptide_3"/>
    <property type="match status" value="1"/>
</dbReference>
<organism evidence="2 3">
    <name type="scientific">Micromonospora sicca</name>
    <dbReference type="NCBI Taxonomy" id="2202420"/>
    <lineage>
        <taxon>Bacteria</taxon>
        <taxon>Bacillati</taxon>
        <taxon>Actinomycetota</taxon>
        <taxon>Actinomycetes</taxon>
        <taxon>Micromonosporales</taxon>
        <taxon>Micromonosporaceae</taxon>
        <taxon>Micromonospora</taxon>
    </lineage>
</organism>
<keyword evidence="1" id="KW-0472">Membrane</keyword>
<reference evidence="2 3" key="1">
    <citation type="submission" date="2018-05" db="EMBL/GenBank/DDBJ databases">
        <title>Micromonosporas from Atacama Desert.</title>
        <authorList>
            <person name="Carro L."/>
            <person name="Golinska P."/>
            <person name="Klenk H.-P."/>
            <person name="Goodfellow M."/>
        </authorList>
    </citation>
    <scope>NUCLEOTIDE SEQUENCE [LARGE SCALE GENOMIC DNA]</scope>
    <source>
        <strain evidence="2 3">4G51</strain>
    </source>
</reference>
<comment type="caution">
    <text evidence="2">The sequence shown here is derived from an EMBL/GenBank/DDBJ whole genome shotgun (WGS) entry which is preliminary data.</text>
</comment>
<dbReference type="Proteomes" id="UP000246050">
    <property type="component" value="Unassembled WGS sequence"/>
</dbReference>
<keyword evidence="1" id="KW-1133">Transmembrane helix</keyword>
<evidence type="ECO:0000313" key="2">
    <source>
        <dbReference type="EMBL" id="PWR12616.1"/>
    </source>
</evidence>
<dbReference type="EMBL" id="QGKS01000286">
    <property type="protein sequence ID" value="PWR12616.1"/>
    <property type="molecule type" value="Genomic_DNA"/>
</dbReference>
<feature type="transmembrane region" description="Helical" evidence="1">
    <location>
        <begin position="56"/>
        <end position="77"/>
    </location>
</feature>
<sequence length="393" mass="42636">MAERRRRVVRSWLWVLGAVIAALLLAFALVVGPWLLTQHPQKGLTAEQALKAKNDVRTTLVQALAGLAVAGGAVVTYRTFRQTQVEQDRTYALRQGEQVNGLYTKAVEQLGHEQAPVRLGALYSLEQLAQANVEHRQTVVNVLCAYLRMPYSHPEELPASATPAQQRDASQELQVRLTAQRLLADHLRAPQGISGKDAQGFPASPDEPFWPGMGLDLSRAALFDFYLLSASVVVADFQKTIFSGLAGFNETTINGLAWFKGSIFTGAASFSDATFASSAHFNGMTVNGAAFFDGATFTQDVEFDKATFNDEAFFGDVTFGGDARFKEVSFGDMVEFNRAACTGHAWFEGATFARVPSFYKANFGLSPLSGPPILHSLDDLGRDEGGERGGVTP</sequence>
<protein>
    <recommendedName>
        <fullName evidence="4">Pentapeptide repeat-containing protein</fullName>
    </recommendedName>
</protein>
<evidence type="ECO:0000313" key="3">
    <source>
        <dbReference type="Proteomes" id="UP000246050"/>
    </source>
</evidence>
<name>A0A317DFW8_9ACTN</name>
<dbReference type="InterPro" id="IPR001646">
    <property type="entry name" value="5peptide_repeat"/>
</dbReference>